<dbReference type="EMBL" id="KN831964">
    <property type="protein sequence ID" value="KIO06252.1"/>
    <property type="molecule type" value="Genomic_DNA"/>
</dbReference>
<dbReference type="Proteomes" id="UP000054217">
    <property type="component" value="Unassembled WGS sequence"/>
</dbReference>
<organism evidence="1 2">
    <name type="scientific">Pisolithus tinctorius Marx 270</name>
    <dbReference type="NCBI Taxonomy" id="870435"/>
    <lineage>
        <taxon>Eukaryota</taxon>
        <taxon>Fungi</taxon>
        <taxon>Dikarya</taxon>
        <taxon>Basidiomycota</taxon>
        <taxon>Agaricomycotina</taxon>
        <taxon>Agaricomycetes</taxon>
        <taxon>Agaricomycetidae</taxon>
        <taxon>Boletales</taxon>
        <taxon>Sclerodermatineae</taxon>
        <taxon>Pisolithaceae</taxon>
        <taxon>Pisolithus</taxon>
    </lineage>
</organism>
<evidence type="ECO:0000313" key="2">
    <source>
        <dbReference type="Proteomes" id="UP000054217"/>
    </source>
</evidence>
<reference evidence="2" key="2">
    <citation type="submission" date="2015-01" db="EMBL/GenBank/DDBJ databases">
        <title>Evolutionary Origins and Diversification of the Mycorrhizal Mutualists.</title>
        <authorList>
            <consortium name="DOE Joint Genome Institute"/>
            <consortium name="Mycorrhizal Genomics Consortium"/>
            <person name="Kohler A."/>
            <person name="Kuo A."/>
            <person name="Nagy L.G."/>
            <person name="Floudas D."/>
            <person name="Copeland A."/>
            <person name="Barry K.W."/>
            <person name="Cichocki N."/>
            <person name="Veneault-Fourrey C."/>
            <person name="LaButti K."/>
            <person name="Lindquist E.A."/>
            <person name="Lipzen A."/>
            <person name="Lundell T."/>
            <person name="Morin E."/>
            <person name="Murat C."/>
            <person name="Riley R."/>
            <person name="Ohm R."/>
            <person name="Sun H."/>
            <person name="Tunlid A."/>
            <person name="Henrissat B."/>
            <person name="Grigoriev I.V."/>
            <person name="Hibbett D.S."/>
            <person name="Martin F."/>
        </authorList>
    </citation>
    <scope>NUCLEOTIDE SEQUENCE [LARGE SCALE GENOMIC DNA]</scope>
    <source>
        <strain evidence="2">Marx 270</strain>
    </source>
</reference>
<sequence>MSIARMKPTRTELIFRGSPFTTVAHVFHYQVRCISSVFVITSSIQLLPLSRHSPRVDQVVDDSTDLHTRVLRNRKIPTTKMAPPPEVSYLVTVDPI</sequence>
<accession>A0A0C3K9F8</accession>
<evidence type="ECO:0000313" key="1">
    <source>
        <dbReference type="EMBL" id="KIO06252.1"/>
    </source>
</evidence>
<protein>
    <submittedName>
        <fullName evidence="1">Uncharacterized protein</fullName>
    </submittedName>
</protein>
<dbReference type="InParanoid" id="A0A0C3K9F8"/>
<gene>
    <name evidence="1" type="ORF">M404DRAFT_24984</name>
</gene>
<reference evidence="1 2" key="1">
    <citation type="submission" date="2014-04" db="EMBL/GenBank/DDBJ databases">
        <authorList>
            <consortium name="DOE Joint Genome Institute"/>
            <person name="Kuo A."/>
            <person name="Kohler A."/>
            <person name="Costa M.D."/>
            <person name="Nagy L.G."/>
            <person name="Floudas D."/>
            <person name="Copeland A."/>
            <person name="Barry K.W."/>
            <person name="Cichocki N."/>
            <person name="Veneault-Fourrey C."/>
            <person name="LaButti K."/>
            <person name="Lindquist E.A."/>
            <person name="Lipzen A."/>
            <person name="Lundell T."/>
            <person name="Morin E."/>
            <person name="Murat C."/>
            <person name="Sun H."/>
            <person name="Tunlid A."/>
            <person name="Henrissat B."/>
            <person name="Grigoriev I.V."/>
            <person name="Hibbett D.S."/>
            <person name="Martin F."/>
            <person name="Nordberg H.P."/>
            <person name="Cantor M.N."/>
            <person name="Hua S.X."/>
        </authorList>
    </citation>
    <scope>NUCLEOTIDE SEQUENCE [LARGE SCALE GENOMIC DNA]</scope>
    <source>
        <strain evidence="1 2">Marx 270</strain>
    </source>
</reference>
<dbReference type="AlphaFoldDB" id="A0A0C3K9F8"/>
<name>A0A0C3K9F8_PISTI</name>
<keyword evidence="2" id="KW-1185">Reference proteome</keyword>
<dbReference type="HOGENOM" id="CLU_2360578_0_0_1"/>
<proteinExistence type="predicted"/>